<gene>
    <name evidence="1" type="ORF">LMG22037_05492</name>
</gene>
<proteinExistence type="predicted"/>
<dbReference type="AlphaFoldDB" id="A0A6J5CAQ3"/>
<dbReference type="EMBL" id="CADIKB010000040">
    <property type="protein sequence ID" value="CAB3729963.1"/>
    <property type="molecule type" value="Genomic_DNA"/>
</dbReference>
<organism evidence="1 2">
    <name type="scientific">Paraburkholderia phenoliruptrix</name>
    <dbReference type="NCBI Taxonomy" id="252970"/>
    <lineage>
        <taxon>Bacteria</taxon>
        <taxon>Pseudomonadati</taxon>
        <taxon>Pseudomonadota</taxon>
        <taxon>Betaproteobacteria</taxon>
        <taxon>Burkholderiales</taxon>
        <taxon>Burkholderiaceae</taxon>
        <taxon>Paraburkholderia</taxon>
    </lineage>
</organism>
<protein>
    <submittedName>
        <fullName evidence="1">Uncharacterized protein</fullName>
    </submittedName>
</protein>
<evidence type="ECO:0000313" key="2">
    <source>
        <dbReference type="Proteomes" id="UP000494249"/>
    </source>
</evidence>
<evidence type="ECO:0000313" key="1">
    <source>
        <dbReference type="EMBL" id="CAB3729963.1"/>
    </source>
</evidence>
<dbReference type="RefSeq" id="WP_279612668.1">
    <property type="nucleotide sequence ID" value="NZ_CADFGL010000037.1"/>
</dbReference>
<sequence>MKTALDEWVEFTRAWVDEQMRQQRDRDEAAFAKFLERLLPAD</sequence>
<dbReference type="Proteomes" id="UP000494249">
    <property type="component" value="Unassembled WGS sequence"/>
</dbReference>
<accession>A0A6J5CAQ3</accession>
<reference evidence="1 2" key="1">
    <citation type="submission" date="2020-04" db="EMBL/GenBank/DDBJ databases">
        <authorList>
            <person name="De Canck E."/>
        </authorList>
    </citation>
    <scope>NUCLEOTIDE SEQUENCE [LARGE SCALE GENOMIC DNA]</scope>
    <source>
        <strain evidence="1 2">LMG 22037</strain>
    </source>
</reference>
<name>A0A6J5CAQ3_9BURK</name>